<evidence type="ECO:0008006" key="3">
    <source>
        <dbReference type="Google" id="ProtNLM"/>
    </source>
</evidence>
<dbReference type="EMBL" id="CP143790">
    <property type="protein sequence ID" value="WVN90383.1"/>
    <property type="molecule type" value="Genomic_DNA"/>
</dbReference>
<dbReference type="AlphaFoldDB" id="A0AAJ8JXN3"/>
<dbReference type="InterPro" id="IPR029063">
    <property type="entry name" value="SAM-dependent_MTases_sf"/>
</dbReference>
<gene>
    <name evidence="1" type="ORF">L203_105619</name>
</gene>
<dbReference type="Proteomes" id="UP000094043">
    <property type="component" value="Chromosome 7"/>
</dbReference>
<evidence type="ECO:0000313" key="1">
    <source>
        <dbReference type="EMBL" id="WVN90383.1"/>
    </source>
</evidence>
<dbReference type="KEGG" id="cdep:91089828"/>
<proteinExistence type="predicted"/>
<dbReference type="Gene3D" id="3.40.50.150">
    <property type="entry name" value="Vaccinia Virus protein VP39"/>
    <property type="match status" value="1"/>
</dbReference>
<evidence type="ECO:0000313" key="2">
    <source>
        <dbReference type="Proteomes" id="UP000094043"/>
    </source>
</evidence>
<dbReference type="SUPFAM" id="SSF53335">
    <property type="entry name" value="S-adenosyl-L-methionine-dependent methyltransferases"/>
    <property type="match status" value="1"/>
</dbReference>
<dbReference type="RefSeq" id="XP_066071083.1">
    <property type="nucleotide sequence ID" value="XM_066214986.1"/>
</dbReference>
<reference evidence="1" key="1">
    <citation type="submission" date="2016-06" db="EMBL/GenBank/DDBJ databases">
        <authorList>
            <person name="Cuomo C."/>
            <person name="Litvintseva A."/>
            <person name="Heitman J."/>
            <person name="Chen Y."/>
            <person name="Sun S."/>
            <person name="Springer D."/>
            <person name="Dromer F."/>
            <person name="Young S."/>
            <person name="Zeng Q."/>
            <person name="Chapman S."/>
            <person name="Gujja S."/>
            <person name="Saif S."/>
            <person name="Birren B."/>
        </authorList>
    </citation>
    <scope>NUCLEOTIDE SEQUENCE</scope>
    <source>
        <strain evidence="1">CBS 7841</strain>
    </source>
</reference>
<name>A0AAJ8JXN3_9TREE</name>
<reference evidence="1" key="2">
    <citation type="journal article" date="2022" name="Elife">
        <title>Obligate sexual reproduction of a homothallic fungus closely related to the Cryptococcus pathogenic species complex.</title>
        <authorList>
            <person name="Passer A.R."/>
            <person name="Clancey S.A."/>
            <person name="Shea T."/>
            <person name="David-Palma M."/>
            <person name="Averette A.F."/>
            <person name="Boekhout T."/>
            <person name="Porcel B.M."/>
            <person name="Nowrousian M."/>
            <person name="Cuomo C.A."/>
            <person name="Sun S."/>
            <person name="Heitman J."/>
            <person name="Coelho M.A."/>
        </authorList>
    </citation>
    <scope>NUCLEOTIDE SEQUENCE</scope>
    <source>
        <strain evidence="1">CBS 7841</strain>
    </source>
</reference>
<protein>
    <recommendedName>
        <fullName evidence="3">S-adenosyl-L-methionine-dependent methyltransferase</fullName>
    </recommendedName>
</protein>
<reference evidence="1" key="3">
    <citation type="submission" date="2024-01" db="EMBL/GenBank/DDBJ databases">
        <authorList>
            <person name="Coelho M.A."/>
            <person name="David-Palma M."/>
            <person name="Shea T."/>
            <person name="Sun S."/>
            <person name="Cuomo C.A."/>
            <person name="Heitman J."/>
        </authorList>
    </citation>
    <scope>NUCLEOTIDE SEQUENCE</scope>
    <source>
        <strain evidence="1">CBS 7841</strain>
    </source>
</reference>
<organism evidence="1 2">
    <name type="scientific">Cryptococcus depauperatus CBS 7841</name>
    <dbReference type="NCBI Taxonomy" id="1295531"/>
    <lineage>
        <taxon>Eukaryota</taxon>
        <taxon>Fungi</taxon>
        <taxon>Dikarya</taxon>
        <taxon>Basidiomycota</taxon>
        <taxon>Agaricomycotina</taxon>
        <taxon>Tremellomycetes</taxon>
        <taxon>Tremellales</taxon>
        <taxon>Cryptococcaceae</taxon>
        <taxon>Cryptococcus</taxon>
    </lineage>
</organism>
<accession>A0AAJ8JXN3</accession>
<sequence length="319" mass="35492">MTEPYALLDPQTLNQFENQSGRTPSWCNMGWWENTKSFSAAAEALSKKLLGLAKEGGYQGGGRVLDVGHGAGESLLLHLSQVTPPNHLHGLTSLASDTAKAKALVGNFYPNSSTHLDFFTFSAQFRPGKDIGHPLDPNGGYLKEHIHQQVSDRMLYDDKHTGRCIYNADPEHIKKSPYNLVYILDSIYHYPPSLMMFLDSLRPILSPSGLVVYTDLLPPQNISSLVARVLSYLFAVPLPNLIERPASIEEYRATLEKHGWKNVVVEDWSDNIWAGFSTHLKQSGGAWPLVGSVVRRAEKGGWRFIGVRVEHQEDVSDTP</sequence>
<dbReference type="GeneID" id="91089828"/>
<keyword evidence="2" id="KW-1185">Reference proteome</keyword>